<dbReference type="GO" id="GO:0008360">
    <property type="term" value="P:regulation of cell shape"/>
    <property type="evidence" value="ECO:0007669"/>
    <property type="project" value="UniProtKB-UniRule"/>
</dbReference>
<protein>
    <recommendedName>
        <fullName evidence="10">Probable lipid II flippase MurJ</fullName>
    </recommendedName>
</protein>
<comment type="subcellular location">
    <subcellularLocation>
        <location evidence="10">Cell inner membrane</location>
        <topology evidence="10">Multi-pass membrane protein</topology>
    </subcellularLocation>
    <subcellularLocation>
        <location evidence="1">Cell membrane</location>
        <topology evidence="1">Multi-pass membrane protein</topology>
    </subcellularLocation>
</comment>
<evidence type="ECO:0000313" key="13">
    <source>
        <dbReference type="Proteomes" id="UP000253570"/>
    </source>
</evidence>
<feature type="transmembrane region" description="Helical" evidence="10">
    <location>
        <begin position="21"/>
        <end position="44"/>
    </location>
</feature>
<keyword evidence="4 10" id="KW-0133">Cell shape</keyword>
<dbReference type="PANTHER" id="PTHR47019">
    <property type="entry name" value="LIPID II FLIPPASE MURJ"/>
    <property type="match status" value="1"/>
</dbReference>
<feature type="transmembrane region" description="Helical" evidence="10">
    <location>
        <begin position="132"/>
        <end position="150"/>
    </location>
</feature>
<organism evidence="12 13">
    <name type="scientific">PS1 clade bacterium</name>
    <dbReference type="NCBI Taxonomy" id="2175152"/>
    <lineage>
        <taxon>Bacteria</taxon>
        <taxon>Pseudomonadati</taxon>
        <taxon>Pseudomonadota</taxon>
        <taxon>Alphaproteobacteria</taxon>
        <taxon>PS1 clade</taxon>
    </lineage>
</organism>
<feature type="transmembrane region" description="Helical" evidence="10">
    <location>
        <begin position="408"/>
        <end position="427"/>
    </location>
</feature>
<feature type="transmembrane region" description="Helical" evidence="10">
    <location>
        <begin position="447"/>
        <end position="468"/>
    </location>
</feature>
<dbReference type="GO" id="GO:0005886">
    <property type="term" value="C:plasma membrane"/>
    <property type="evidence" value="ECO:0007669"/>
    <property type="project" value="UniProtKB-SubCell"/>
</dbReference>
<keyword evidence="2 10" id="KW-1003">Cell membrane</keyword>
<dbReference type="EMBL" id="QOQD01000002">
    <property type="protein sequence ID" value="RCL74316.1"/>
    <property type="molecule type" value="Genomic_DNA"/>
</dbReference>
<dbReference type="Pfam" id="PF03023">
    <property type="entry name" value="MurJ"/>
    <property type="match status" value="1"/>
</dbReference>
<evidence type="ECO:0000256" key="2">
    <source>
        <dbReference type="ARBA" id="ARBA00022475"/>
    </source>
</evidence>
<feature type="transmembrane region" description="Helical" evidence="10">
    <location>
        <begin position="157"/>
        <end position="178"/>
    </location>
</feature>
<comment type="caution">
    <text evidence="12">The sequence shown here is derived from an EMBL/GenBank/DDBJ whole genome shotgun (WGS) entry which is preliminary data.</text>
</comment>
<dbReference type="Proteomes" id="UP000253570">
    <property type="component" value="Unassembled WGS sequence"/>
</dbReference>
<reference evidence="12 13" key="1">
    <citation type="journal article" date="2018" name="Microbiome">
        <title>Fine metagenomic profile of the Mediterranean stratified and mixed water columns revealed by assembly and recruitment.</title>
        <authorList>
            <person name="Haro-Moreno J.M."/>
            <person name="Lopez-Perez M."/>
            <person name="De La Torre J.R."/>
            <person name="Picazo A."/>
            <person name="Camacho A."/>
            <person name="Rodriguez-Valera F."/>
        </authorList>
    </citation>
    <scope>NUCLEOTIDE SEQUENCE [LARGE SCALE GENOMIC DNA]</scope>
    <source>
        <strain evidence="12">MED-G57</strain>
    </source>
</reference>
<dbReference type="AlphaFoldDB" id="A0A368DSK1"/>
<dbReference type="PIRSF" id="PIRSF002869">
    <property type="entry name" value="MviN"/>
    <property type="match status" value="1"/>
</dbReference>
<evidence type="ECO:0000256" key="1">
    <source>
        <dbReference type="ARBA" id="ARBA00004651"/>
    </source>
</evidence>
<sequence length="516" mass="58130">MNIIKPLFQISGMTLISRIFGFLRDILIAACFGAGGIADAFFVAIKFPNIFRRILAEGALNISFVPMFTKKNDNKDTAKKFYREIFNFLFWSLILVVSIFELLMPSLIYLFAPGFMDSDEKFNLVLDLARISFPYLFFISLTSLLCGVLNSLEKYTLAASLPILVNLFMILALFFIFNNGISDTEGAAKILMSSFLVSGLAQLLICIYACQRLGYLPSIHYPKISKNIKDFFKLSFPAMGAGGITQINILVGTIIASFENKAVSYLYYADRIYQLPLALIGISIGIVLLPNLSKEIKKNNSQLIQEIQNKSLELSLILAIPASIGLIYLSNDIIMVLFERYLFDTTDTIATSRVLMIFALGLPAFVCIKILQILYFARENTSLPMRFALISVITNIILSIILFQYIGYMGIAIATTLSSWLNAILLFRKSIKENFLKISASLPKKIFKVIIVSILMIAFLFAIESYILDINYSFAGIVNFLILLFYIIIGIMFYYIVCSKMAIIKIQDFFNDNKMS</sequence>
<dbReference type="CDD" id="cd13123">
    <property type="entry name" value="MATE_MurJ_like"/>
    <property type="match status" value="1"/>
</dbReference>
<keyword evidence="10 11" id="KW-0961">Cell wall biogenesis/degradation</keyword>
<evidence type="ECO:0000256" key="4">
    <source>
        <dbReference type="ARBA" id="ARBA00022960"/>
    </source>
</evidence>
<dbReference type="PRINTS" id="PR01806">
    <property type="entry name" value="VIRFACTRMVIN"/>
</dbReference>
<evidence type="ECO:0000256" key="9">
    <source>
        <dbReference type="ARBA" id="ARBA00061532"/>
    </source>
</evidence>
<feature type="transmembrane region" description="Helical" evidence="10">
    <location>
        <begin position="275"/>
        <end position="293"/>
    </location>
</feature>
<feature type="transmembrane region" description="Helical" evidence="10">
    <location>
        <begin position="383"/>
        <end position="402"/>
    </location>
</feature>
<keyword evidence="10" id="KW-0997">Cell inner membrane</keyword>
<evidence type="ECO:0000256" key="6">
    <source>
        <dbReference type="ARBA" id="ARBA00022989"/>
    </source>
</evidence>
<evidence type="ECO:0000256" key="7">
    <source>
        <dbReference type="ARBA" id="ARBA00023136"/>
    </source>
</evidence>
<feature type="transmembrane region" description="Helical" evidence="10">
    <location>
        <begin position="231"/>
        <end position="255"/>
    </location>
</feature>
<feature type="transmembrane region" description="Helical" evidence="10">
    <location>
        <begin position="350"/>
        <end position="371"/>
    </location>
</feature>
<keyword evidence="7 10" id="KW-0472">Membrane</keyword>
<feature type="transmembrane region" description="Helical" evidence="10">
    <location>
        <begin position="314"/>
        <end position="338"/>
    </location>
</feature>
<evidence type="ECO:0000313" key="12">
    <source>
        <dbReference type="EMBL" id="RCL74316.1"/>
    </source>
</evidence>
<feature type="transmembrane region" description="Helical" evidence="10">
    <location>
        <begin position="474"/>
        <end position="497"/>
    </location>
</feature>
<comment type="similarity">
    <text evidence="9 10 11">Belongs to the MurJ/MviN family.</text>
</comment>
<evidence type="ECO:0000256" key="11">
    <source>
        <dbReference type="PIRNR" id="PIRNR002869"/>
    </source>
</evidence>
<evidence type="ECO:0000256" key="8">
    <source>
        <dbReference type="ARBA" id="ARBA00060041"/>
    </source>
</evidence>
<feature type="transmembrane region" description="Helical" evidence="10">
    <location>
        <begin position="88"/>
        <end position="112"/>
    </location>
</feature>
<proteinExistence type="inferred from homology"/>
<comment type="pathway">
    <text evidence="10">Cell wall biogenesis; peptidoglycan biosynthesis.</text>
</comment>
<feature type="transmembrane region" description="Helical" evidence="10">
    <location>
        <begin position="190"/>
        <end position="210"/>
    </location>
</feature>
<comment type="function">
    <text evidence="8 10 11">Involved in peptidoglycan biosynthesis. Transports lipid-linked peptidoglycan precursors from the inner to the outer leaflet of the cytoplasmic membrane.</text>
</comment>
<name>A0A368DSK1_9PROT</name>
<dbReference type="NCBIfam" id="TIGR01695">
    <property type="entry name" value="murJ_mviN"/>
    <property type="match status" value="1"/>
</dbReference>
<evidence type="ECO:0000256" key="3">
    <source>
        <dbReference type="ARBA" id="ARBA00022692"/>
    </source>
</evidence>
<dbReference type="PANTHER" id="PTHR47019:SF1">
    <property type="entry name" value="LIPID II FLIPPASE MURJ"/>
    <property type="match status" value="1"/>
</dbReference>
<evidence type="ECO:0000256" key="5">
    <source>
        <dbReference type="ARBA" id="ARBA00022984"/>
    </source>
</evidence>
<dbReference type="UniPathway" id="UPA00219"/>
<dbReference type="GO" id="GO:0071555">
    <property type="term" value="P:cell wall organization"/>
    <property type="evidence" value="ECO:0007669"/>
    <property type="project" value="UniProtKB-UniRule"/>
</dbReference>
<dbReference type="InterPro" id="IPR051050">
    <property type="entry name" value="Lipid_II_flippase_MurJ/MviN"/>
</dbReference>
<dbReference type="InterPro" id="IPR004268">
    <property type="entry name" value="MurJ"/>
</dbReference>
<keyword evidence="10 11" id="KW-0813">Transport</keyword>
<evidence type="ECO:0000256" key="10">
    <source>
        <dbReference type="HAMAP-Rule" id="MF_02078"/>
    </source>
</evidence>
<dbReference type="GO" id="GO:0015648">
    <property type="term" value="F:lipid-linked peptidoglycan transporter activity"/>
    <property type="evidence" value="ECO:0007669"/>
    <property type="project" value="UniProtKB-UniRule"/>
</dbReference>
<keyword evidence="3 10" id="KW-0812">Transmembrane</keyword>
<accession>A0A368DSK1</accession>
<gene>
    <name evidence="12" type="primary">mviN</name>
    <name evidence="10" type="synonym">murJ</name>
    <name evidence="12" type="ORF">DBW71_00910</name>
</gene>
<keyword evidence="5 10" id="KW-0573">Peptidoglycan synthesis</keyword>
<dbReference type="GO" id="GO:0034204">
    <property type="term" value="P:lipid translocation"/>
    <property type="evidence" value="ECO:0007669"/>
    <property type="project" value="TreeGrafter"/>
</dbReference>
<keyword evidence="6 10" id="KW-1133">Transmembrane helix</keyword>
<dbReference type="HAMAP" id="MF_02078">
    <property type="entry name" value="MurJ_MviN"/>
    <property type="match status" value="1"/>
</dbReference>
<dbReference type="GO" id="GO:0009252">
    <property type="term" value="P:peptidoglycan biosynthetic process"/>
    <property type="evidence" value="ECO:0007669"/>
    <property type="project" value="UniProtKB-UniRule"/>
</dbReference>